<proteinExistence type="predicted"/>
<keyword evidence="1" id="KW-0472">Membrane</keyword>
<reference evidence="2 3" key="1">
    <citation type="submission" date="2021-03" db="EMBL/GenBank/DDBJ databases">
        <title>Genomic Encyclopedia of Type Strains, Phase IV (KMG-IV): sequencing the most valuable type-strain genomes for metagenomic binning, comparative biology and taxonomic classification.</title>
        <authorList>
            <person name="Goeker M."/>
        </authorList>
    </citation>
    <scope>NUCLEOTIDE SEQUENCE [LARGE SCALE GENOMIC DNA]</scope>
    <source>
        <strain evidence="2 3">DSM 24950</strain>
    </source>
</reference>
<name>A0ABS4I4V8_9BACL</name>
<dbReference type="RefSeq" id="WP_167055902.1">
    <property type="nucleotide sequence ID" value="NZ_JAAOZR010000011.1"/>
</dbReference>
<evidence type="ECO:0000313" key="2">
    <source>
        <dbReference type="EMBL" id="MBP1965865.1"/>
    </source>
</evidence>
<keyword evidence="1" id="KW-1133">Transmembrane helix</keyword>
<evidence type="ECO:0000256" key="1">
    <source>
        <dbReference type="SAM" id="Phobius"/>
    </source>
</evidence>
<dbReference type="EMBL" id="JAGGKV010000017">
    <property type="protein sequence ID" value="MBP1965865.1"/>
    <property type="molecule type" value="Genomic_DNA"/>
</dbReference>
<accession>A0ABS4I4V8</accession>
<dbReference type="Proteomes" id="UP001519344">
    <property type="component" value="Unassembled WGS sequence"/>
</dbReference>
<feature type="transmembrane region" description="Helical" evidence="1">
    <location>
        <begin position="111"/>
        <end position="130"/>
    </location>
</feature>
<keyword evidence="3" id="KW-1185">Reference proteome</keyword>
<gene>
    <name evidence="2" type="ORF">J2Z65_005110</name>
</gene>
<comment type="caution">
    <text evidence="2">The sequence shown here is derived from an EMBL/GenBank/DDBJ whole genome shotgun (WGS) entry which is preliminary data.</text>
</comment>
<feature type="transmembrane region" description="Helical" evidence="1">
    <location>
        <begin position="79"/>
        <end position="99"/>
    </location>
</feature>
<feature type="transmembrane region" description="Helical" evidence="1">
    <location>
        <begin position="47"/>
        <end position="67"/>
    </location>
</feature>
<protein>
    <submittedName>
        <fullName evidence="2">Uncharacterized protein</fullName>
    </submittedName>
</protein>
<dbReference type="InterPro" id="IPR048147">
    <property type="entry name" value="CBO0543-like"/>
</dbReference>
<feature type="transmembrane region" description="Helical" evidence="1">
    <location>
        <begin position="164"/>
        <end position="183"/>
    </location>
</feature>
<dbReference type="NCBIfam" id="NF041644">
    <property type="entry name" value="CBO0543_fam"/>
    <property type="match status" value="1"/>
</dbReference>
<evidence type="ECO:0000313" key="3">
    <source>
        <dbReference type="Proteomes" id="UP001519344"/>
    </source>
</evidence>
<keyword evidence="1" id="KW-0812">Transmembrane</keyword>
<feature type="transmembrane region" description="Helical" evidence="1">
    <location>
        <begin position="142"/>
        <end position="158"/>
    </location>
</feature>
<sequence length="189" mass="22364">MQEWSYVMGHVTALIASYLPIIIALLCLIAAWLLGDWRNWRTYYPTILFAICVDFFISLLMYNYSLWKFHQSAVTPNHTIADFLIAFTNLPCIVLVYLSKYPFKSHLWKQIVYAAIWSAIFTGIEGLFLLIKMLTYHNNWNFWWSIAVWVFMFIGLRLHFTKPLWAWLLCFAGAAFLILYFHIPISKMK</sequence>
<organism evidence="2 3">
    <name type="scientific">Paenibacillus aceris</name>
    <dbReference type="NCBI Taxonomy" id="869555"/>
    <lineage>
        <taxon>Bacteria</taxon>
        <taxon>Bacillati</taxon>
        <taxon>Bacillota</taxon>
        <taxon>Bacilli</taxon>
        <taxon>Bacillales</taxon>
        <taxon>Paenibacillaceae</taxon>
        <taxon>Paenibacillus</taxon>
    </lineage>
</organism>
<feature type="transmembrane region" description="Helical" evidence="1">
    <location>
        <begin position="12"/>
        <end position="35"/>
    </location>
</feature>